<dbReference type="Proteomes" id="UP000326354">
    <property type="component" value="Chromosome"/>
</dbReference>
<dbReference type="InterPro" id="IPR016039">
    <property type="entry name" value="Thiolase-like"/>
</dbReference>
<dbReference type="Gene3D" id="6.10.140.1400">
    <property type="match status" value="1"/>
</dbReference>
<dbReference type="SMART" id="SM00827">
    <property type="entry name" value="PKS_AT"/>
    <property type="match status" value="1"/>
</dbReference>
<dbReference type="EMBL" id="AP019860">
    <property type="protein sequence ID" value="BBM83471.1"/>
    <property type="molecule type" value="Genomic_DNA"/>
</dbReference>
<proteinExistence type="predicted"/>
<evidence type="ECO:0000256" key="7">
    <source>
        <dbReference type="SAM" id="MobiDB-lite"/>
    </source>
</evidence>
<name>A0A5S9ILC3_UABAM</name>
<feature type="region of interest" description="Disordered" evidence="7">
    <location>
        <begin position="1746"/>
        <end position="1766"/>
    </location>
</feature>
<sequence length="3160" mass="353198">MNSTTALCQLATEKKARIALTFAGQANDYIRELRDLWQRYSIVKTLVQKVDVSLREETQTPQAILSGYFSQGLFVEEWLRDETTVPEAEYLFSSPISQPLVLLTQMANYLSICMEGYDSENIEAWAEGATGHSQGVIPAAIAAMGLSFDGIIEQTVFATRYLLWQGIRMEDAHDFIPTPNAEVEKELGTTPKYMAAIQGFTSTELQNILDEFNKNHSPQEFIYLSLDNETLRKVVSAAPDSLEKLRLYLQNEHAKKNPFPARNARFTYLNTSAPFHSPLIEKCIDRVLQDLQRVGWEIDGKSLKIPLYSFSDGKDLRSHPDLMRELVSLQAVRQLSWKKALKFVSEGRFTHILDFGPGDGIAKLSRAYITGFGTEVLCVSNPAERTTIISMQQQDIPFRSSWEKYAPQIVEKNGEKFLHNGFSHFCGRSPIILPGMTPTTATAEIVVATANAGYLAELAGGGQVTEEMFRKRMDEITETLDPHQGIVLNTLYLDPYLWGLQISKQQLLFKLKDEGYPFIGITISAGLPPVEEGVALLDKLHEHGMFLNAFKAGTDEQIKHILAIAAQRPQYTICMHVEGGLAGGHHGWYDVRHVLLKNYHRIREHDNVLVLGGGGIREEKDATEFIMGTWNKEFDLPVMPLDGVFLGTVVMACRESEASDDCKKALVETEGIDDWSTTVANGQIKGSMTSGKSPLDADIYYIENDAAKIGRLLDRVAGDKEAVANNREKIITMLAKTSRPYLGDLETMSYGELLRKMVEHMAVGNNGRYEDGRWVDITYRSRFEKMLHRVLQRFSLEVAIDDDKLQQPEKLLQEVSDACAQVNEIPLSPEDQAFFIYQVCQIPGKPVNFIPVIDENIRKWYKSDSLHTCNDSRYQASEVFQTPGPRAVGGIRTIDEPIAALFHRYHKDLMNNTAEQTTSLGEEKGEVYVTAQEVNNYNWNHYRGDIALLLQAKSIVRGREIRQNFVHDLLVLAENERLQIKHTGGEITSVAMQRDQKDILQITQHENKVELKILHSVLTIDGEKNSSFATYFHCDTNKMAPHNVMEIEENRVQRIADFYAGLLLDNPEQKPGKQHKTTFELTEQSIRQYIAAIGGKDNDFSVAPLSMSFVIAWQPLFSILLDPDCIGDFFTLVHLANNVAKVDNAGLQAGKTYNVAAELSSISYGREGKKIVAVAQILHDNKPVVVLESQFLIREKVGNQLGKEQTFDTTFTYPKAQQVALERPYYAYEKSVKAPRSGDTYSIVSRDFNPLHRDILIARIAGFDSPILHGMWSKGMALQTLREQENLPHKSISRIEVQFSAPAVHASKVWTYGRHIAMNQGQKVYEINCATEENGQRTATVTGKVFTSTPQIALIFPGQGIQAKGMGMEGYARSTAVRDIWDRADAYTRDQFGFSILQIVQKNPQKLIVKGETLRHEKGVLFLTQFTQVALVVHAMASIVELKEAGIYIEDHYFCGHSIGEYSAMAACSSALALEKVISVVYQRGLTMQNFVPRDDQGQSPYRMGVVCPHRAKMTEQQAITLVDEIREDTNTTLEIVNYNVRGRQYAVAGHVDAISVLQQRLAKLSSPKKPAYMDIPGLDVPFHSSVLHRGVDHFRKVLIDTFDEKDDLSKLQHRYIPNLVARPFELSKSFFDDVYHLTKSPVMGEILNDVEKALQNEAQCARKVVIELLAYQFAFPVRWIETQDLLLDNSDVTQIWEVGVSYQPTLTNMFGQTLIGKSHLAKPILNVERDRAVLYFLEGETELPSSRNVVEDEPQPEAPQVATQESQPIVKLPVVPASDTGSVAPPKTSAVKHALRTILALQTKIWPEEMADDESIDQLLGGNSSRRNQTVVDIWTEFNTAPIDGGHEIPLSQLEEAIEGATAGRYTSPGAYLKVAHTEAIKRNFDKLGNVTLRDIIKFLQENWIIDDATTFQVLSTIAVIEGIDASSRSNEKSPIDSNISNRKDAHTFIESVLMHYKDIYGWSFARKSAESSGAQVDSAAIDKILERYFGVHGVFAEVARCTQQLLGQDPYAGIIEREIEFLEEDRLELYKSEHGPKYERSIRPRFSQRKIRSFTSIWNWTRSQVMSLYWALKNNNSNEEKYQFVKECVLANPIPEVELLISGLKSKAQKDNDKETSDIFECLHDLVKNADREGKRAVNLHPTAPQVKIDASGLHFSEVMRDKQKNADDFVNNLQLQITTKDAKACSNKDASNTFAEVLGQQASQGVKFQGKVALVTGAGERAIATSVVKYLLRGGAKVIVTTTRPTLKRLNYYRELYQQNAGWGAELHIVPFNQGCGSDIRAIVDWIYQPQEGRAAWQLDYFIPFGAVPEENNILTLDEGSVATMRVMLFGLEYLLGKIAEQALEGPDVHKKMQVILPLSPNHGQFGNDGMYAETKAGLEVLLNKWKSEYDIWGKTCSIVGAQIGWVRGTGLMSANDVVAAGLESQRSVRTYSCDEMAFLLTGLLHEDMCKVAQKTPLKANLMGGMEDVDDLGAVLRNIRVDLQKQLAEKKVKTTASNEQKVLPLDVSQFPKIPEDEHLKKWNETQVKLEDTVVIVGYGEVGTFGNAQIRWDQETTGQLSNARALELARIIGLVEFSITPKYVGWLDSETGNPINEDEVGSKYRDQLLSAIGIRDMDPELTHFDPKNVDVYTEVSLENEVKFRIDDRETAISYKEANPEKVDFFYDVEMDCYWVLLRKAMKIRVPKRMTFDRNVAGQIPSGWSANRMGLPNDMCQQMDYNTQYSLVGTADAFLSAGIEPEELYKYIHPSKVGNTMGSGLGGGESLAHLARDVTLNTPRQGDRIQETLVNVMGAYNVQSYVGSYGTVASPANACATAAVSVEIAMEKILAGKADFIVAGSYDDLTDTGVLGFKDMNATANNDDMRERGFTPQEMSRPNDVMRSGFVEAQGGGTMLLCRASVALEAGLPVYAVAAMSYSATDGINQSIPAPGLGLLSVGCEDDKNPSVLRQSLQQYGLTADDVALVSKHDTSTEANDKNESELYHSLMQKLGRTPGLPMMVISQKSLTGHSKGGAAAWQINGVLQAMQSGIVPGNANLLDVDIRMKKHTFLQYNSHATHVGSENIKAALITSLGFGHVGAMLCLIHPDVFFKMLSSEQKEKYVALRSERWKHRYKRERNFLIGKEKLLAIRDKKPFVANADGENVQEKKMLFSPDHRSK</sequence>
<dbReference type="InterPro" id="IPR014030">
    <property type="entry name" value="Ketoacyl_synth_N"/>
</dbReference>
<accession>A0A5S9ILC3</accession>
<dbReference type="InterPro" id="IPR016035">
    <property type="entry name" value="Acyl_Trfase/lysoPLipase"/>
</dbReference>
<dbReference type="Pfam" id="PF00109">
    <property type="entry name" value="ketoacyl-synt"/>
    <property type="match status" value="1"/>
</dbReference>
<keyword evidence="2" id="KW-0597">Phosphoprotein</keyword>
<dbReference type="Gene3D" id="3.10.129.10">
    <property type="entry name" value="Hotdog Thioesterase"/>
    <property type="match status" value="1"/>
</dbReference>
<evidence type="ECO:0000259" key="8">
    <source>
        <dbReference type="PROSITE" id="PS52004"/>
    </source>
</evidence>
<dbReference type="PRINTS" id="PR01483">
    <property type="entry name" value="FASYNTHASE"/>
</dbReference>
<dbReference type="InterPro" id="IPR001227">
    <property type="entry name" value="Ac_transferase_dom_sf"/>
</dbReference>
<dbReference type="InterPro" id="IPR029069">
    <property type="entry name" value="HotDog_dom_sf"/>
</dbReference>
<dbReference type="Gene3D" id="3.90.25.70">
    <property type="match status" value="1"/>
</dbReference>
<dbReference type="GO" id="GO:0004312">
    <property type="term" value="F:fatty acid synthase activity"/>
    <property type="evidence" value="ECO:0007669"/>
    <property type="project" value="InterPro"/>
</dbReference>
<keyword evidence="6" id="KW-0560">Oxidoreductase</keyword>
<dbReference type="PANTHER" id="PTHR10982">
    <property type="entry name" value="MALONYL COA-ACYL CARRIER PROTEIN TRANSACYLASE"/>
    <property type="match status" value="1"/>
</dbReference>
<evidence type="ECO:0000313" key="9">
    <source>
        <dbReference type="EMBL" id="BBM83471.1"/>
    </source>
</evidence>
<evidence type="ECO:0000256" key="1">
    <source>
        <dbReference type="ARBA" id="ARBA00022450"/>
    </source>
</evidence>
<dbReference type="Pfam" id="PF02801">
    <property type="entry name" value="Ketoacyl-synt_C"/>
    <property type="match status" value="1"/>
</dbReference>
<dbReference type="PROSITE" id="PS00606">
    <property type="entry name" value="KS3_1"/>
    <property type="match status" value="1"/>
</dbReference>
<evidence type="ECO:0000256" key="4">
    <source>
        <dbReference type="ARBA" id="ARBA00022801"/>
    </source>
</evidence>
<dbReference type="InterPro" id="IPR002539">
    <property type="entry name" value="MaoC-like_dom"/>
</dbReference>
<keyword evidence="5" id="KW-0521">NADP</keyword>
<gene>
    <name evidence="9" type="ORF">UABAM_01823</name>
</gene>
<dbReference type="Gene3D" id="3.40.50.720">
    <property type="entry name" value="NAD(P)-binding Rossmann-like Domain"/>
    <property type="match status" value="1"/>
</dbReference>
<keyword evidence="3" id="KW-0808">Transferase</keyword>
<dbReference type="InterPro" id="IPR003965">
    <property type="entry name" value="Fatty_acid_synthase"/>
</dbReference>
<dbReference type="InterPro" id="IPR013785">
    <property type="entry name" value="Aldolase_TIM"/>
</dbReference>
<evidence type="ECO:0000256" key="5">
    <source>
        <dbReference type="ARBA" id="ARBA00022857"/>
    </source>
</evidence>
<dbReference type="Pfam" id="PF17951">
    <property type="entry name" value="FAS_meander"/>
    <property type="match status" value="1"/>
</dbReference>
<dbReference type="Gene3D" id="3.20.20.70">
    <property type="entry name" value="Aldolase class I"/>
    <property type="match status" value="1"/>
</dbReference>
<dbReference type="Gene3D" id="3.40.47.10">
    <property type="match status" value="1"/>
</dbReference>
<dbReference type="SUPFAM" id="SSF51412">
    <property type="entry name" value="Inosine monophosphate dehydrogenase (IMPDH)"/>
    <property type="match status" value="1"/>
</dbReference>
<organism evidence="9 10">
    <name type="scientific">Uabimicrobium amorphum</name>
    <dbReference type="NCBI Taxonomy" id="2596890"/>
    <lineage>
        <taxon>Bacteria</taxon>
        <taxon>Pseudomonadati</taxon>
        <taxon>Planctomycetota</taxon>
        <taxon>Candidatus Uabimicrobiia</taxon>
        <taxon>Candidatus Uabimicrobiales</taxon>
        <taxon>Candidatus Uabimicrobiaceae</taxon>
        <taxon>Candidatus Uabimicrobium</taxon>
    </lineage>
</organism>
<evidence type="ECO:0000256" key="2">
    <source>
        <dbReference type="ARBA" id="ARBA00022553"/>
    </source>
</evidence>
<dbReference type="GO" id="GO:0016787">
    <property type="term" value="F:hydrolase activity"/>
    <property type="evidence" value="ECO:0007669"/>
    <property type="project" value="UniProtKB-KW"/>
</dbReference>
<dbReference type="InterPro" id="IPR018201">
    <property type="entry name" value="Ketoacyl_synth_AS"/>
</dbReference>
<dbReference type="GO" id="GO:0004315">
    <property type="term" value="F:3-oxoacyl-[acyl-carrier-protein] synthase activity"/>
    <property type="evidence" value="ECO:0007669"/>
    <property type="project" value="InterPro"/>
</dbReference>
<dbReference type="Pfam" id="PF08354">
    <property type="entry name" value="Fas1-AflB-like_hel"/>
    <property type="match status" value="1"/>
</dbReference>
<dbReference type="InterPro" id="IPR041550">
    <property type="entry name" value="FASI_helical"/>
</dbReference>
<dbReference type="InterPro" id="IPR047224">
    <property type="entry name" value="FAS_alpha_su_C"/>
</dbReference>
<keyword evidence="1" id="KW-0596">Phosphopantetheine</keyword>
<dbReference type="RefSeq" id="WP_151967669.1">
    <property type="nucleotide sequence ID" value="NZ_AP019860.1"/>
</dbReference>
<dbReference type="InterPro" id="IPR014031">
    <property type="entry name" value="Ketoacyl_synth_C"/>
</dbReference>
<dbReference type="InterPro" id="IPR014043">
    <property type="entry name" value="Acyl_transferase_dom"/>
</dbReference>
<evidence type="ECO:0000256" key="3">
    <source>
        <dbReference type="ARBA" id="ARBA00022679"/>
    </source>
</evidence>
<dbReference type="GO" id="GO:0005835">
    <property type="term" value="C:fatty acid synthase complex"/>
    <property type="evidence" value="ECO:0007669"/>
    <property type="project" value="InterPro"/>
</dbReference>
<dbReference type="InterPro" id="IPR040883">
    <property type="entry name" value="FAS_meander"/>
</dbReference>
<dbReference type="InterPro" id="IPR032088">
    <property type="entry name" value="SAT"/>
</dbReference>
<dbReference type="SUPFAM" id="SSF53901">
    <property type="entry name" value="Thiolase-like"/>
    <property type="match status" value="2"/>
</dbReference>
<dbReference type="GO" id="GO:0006633">
    <property type="term" value="P:fatty acid biosynthetic process"/>
    <property type="evidence" value="ECO:0007669"/>
    <property type="project" value="InterPro"/>
</dbReference>
<dbReference type="InterPro" id="IPR020841">
    <property type="entry name" value="PKS_Beta-ketoAc_synthase_dom"/>
</dbReference>
<dbReference type="SUPFAM" id="SSF54637">
    <property type="entry name" value="Thioesterase/thiol ester dehydrase-isomerase"/>
    <property type="match status" value="1"/>
</dbReference>
<dbReference type="GO" id="GO:0004318">
    <property type="term" value="F:enoyl-[acyl-carrier-protein] reductase (NADH) activity"/>
    <property type="evidence" value="ECO:0007669"/>
    <property type="project" value="InterPro"/>
</dbReference>
<dbReference type="Gene3D" id="1.20.930.70">
    <property type="match status" value="1"/>
</dbReference>
<dbReference type="InterPro" id="IPR013565">
    <property type="entry name" value="Fas1/AflB-like_central"/>
</dbReference>
<feature type="domain" description="Ketosynthase family 3 (KS3)" evidence="8">
    <location>
        <begin position="2631"/>
        <end position="3087"/>
    </location>
</feature>
<dbReference type="SUPFAM" id="SSF52151">
    <property type="entry name" value="FabD/lysophospholipase-like"/>
    <property type="match status" value="2"/>
</dbReference>
<protein>
    <submittedName>
        <fullName evidence="9">Type I polyketide synthase</fullName>
    </submittedName>
</protein>
<evidence type="ECO:0000313" key="10">
    <source>
        <dbReference type="Proteomes" id="UP000326354"/>
    </source>
</evidence>
<keyword evidence="4" id="KW-0378">Hydrolase</keyword>
<dbReference type="FunFam" id="3.40.366.10:FF:000009">
    <property type="entry name" value="Fatty acid synthase Fas"/>
    <property type="match status" value="1"/>
</dbReference>
<dbReference type="CDD" id="cd00828">
    <property type="entry name" value="elong_cond_enzymes"/>
    <property type="match status" value="1"/>
</dbReference>
<dbReference type="Pfam" id="PF01575">
    <property type="entry name" value="MaoC_dehydratas"/>
    <property type="match status" value="1"/>
</dbReference>
<dbReference type="GO" id="GO:0019171">
    <property type="term" value="F:(3R)-hydroxyacyl-[acyl-carrier-protein] dehydratase activity"/>
    <property type="evidence" value="ECO:0007669"/>
    <property type="project" value="InterPro"/>
</dbReference>
<dbReference type="Pfam" id="PF00698">
    <property type="entry name" value="Acyl_transf_1"/>
    <property type="match status" value="1"/>
</dbReference>
<evidence type="ECO:0000256" key="6">
    <source>
        <dbReference type="ARBA" id="ARBA00023002"/>
    </source>
</evidence>
<dbReference type="PANTHER" id="PTHR10982:SF21">
    <property type="entry name" value="FATTY ACID SYNTHASE SUBUNIT BETA"/>
    <property type="match status" value="1"/>
</dbReference>
<dbReference type="InterPro" id="IPR050830">
    <property type="entry name" value="Fungal_FAS"/>
</dbReference>
<dbReference type="InterPro" id="IPR036291">
    <property type="entry name" value="NAD(P)-bd_dom_sf"/>
</dbReference>
<reference evidence="9 10" key="1">
    <citation type="submission" date="2019-08" db="EMBL/GenBank/DDBJ databases">
        <title>Complete genome sequence of Candidatus Uab amorphum.</title>
        <authorList>
            <person name="Shiratori T."/>
            <person name="Suzuki S."/>
            <person name="Kakizawa Y."/>
            <person name="Ishida K."/>
        </authorList>
    </citation>
    <scope>NUCLEOTIDE SEQUENCE [LARGE SCALE GENOMIC DNA]</scope>
    <source>
        <strain evidence="9 10">SRT547</strain>
    </source>
</reference>
<dbReference type="PROSITE" id="PS52004">
    <property type="entry name" value="KS3_2"/>
    <property type="match status" value="1"/>
</dbReference>
<dbReference type="Pfam" id="PF18314">
    <property type="entry name" value="FAS_I_H"/>
    <property type="match status" value="1"/>
</dbReference>
<dbReference type="Pfam" id="PF16073">
    <property type="entry name" value="SAT"/>
    <property type="match status" value="1"/>
</dbReference>
<keyword evidence="10" id="KW-1185">Reference proteome</keyword>
<dbReference type="KEGG" id="uam:UABAM_01823"/>
<dbReference type="Gene3D" id="3.30.70.3320">
    <property type="match status" value="1"/>
</dbReference>
<dbReference type="OrthoDB" id="9805460at2"/>
<dbReference type="Gene3D" id="3.40.366.10">
    <property type="entry name" value="Malonyl-Coenzyme A Acyl Carrier Protein, domain 2"/>
    <property type="match status" value="3"/>
</dbReference>
<dbReference type="SUPFAM" id="SSF51735">
    <property type="entry name" value="NAD(P)-binding Rossmann-fold domains"/>
    <property type="match status" value="1"/>
</dbReference>